<dbReference type="RefSeq" id="WP_104474557.1">
    <property type="nucleotide sequence ID" value="NZ_MPZN01000009.1"/>
</dbReference>
<dbReference type="Proteomes" id="UP000237755">
    <property type="component" value="Unassembled WGS sequence"/>
</dbReference>
<gene>
    <name evidence="2" type="ORF">GY24_04540</name>
</gene>
<evidence type="ECO:0000259" key="1">
    <source>
        <dbReference type="Pfam" id="PF25355"/>
    </source>
</evidence>
<keyword evidence="3" id="KW-1185">Reference proteome</keyword>
<comment type="caution">
    <text evidence="2">The sequence shown here is derived from an EMBL/GenBank/DDBJ whole genome shotgun (WGS) entry which is preliminary data.</text>
</comment>
<dbReference type="EMBL" id="MPZN01000009">
    <property type="protein sequence ID" value="PPL19734.1"/>
    <property type="molecule type" value="Genomic_DNA"/>
</dbReference>
<sequence>MGSIIYGGGRRIQFDDRTLAHLQRIIVAKLRRQESFTLSWQAEDGKQGRFSLWIHPSIPLQFEFDEAEQPDVNREWLTRMLVDATASGEVRLAPEPVAVSA</sequence>
<proteinExistence type="predicted"/>
<evidence type="ECO:0000313" key="2">
    <source>
        <dbReference type="EMBL" id="PPL19734.1"/>
    </source>
</evidence>
<accession>A0ABX5AZE5</accession>
<organism evidence="2 3">
    <name type="scientific">Microterricola pindariensis</name>
    <dbReference type="NCBI Taxonomy" id="478010"/>
    <lineage>
        <taxon>Bacteria</taxon>
        <taxon>Bacillati</taxon>
        <taxon>Actinomycetota</taxon>
        <taxon>Actinomycetes</taxon>
        <taxon>Micrococcales</taxon>
        <taxon>Microbacteriaceae</taxon>
        <taxon>Microterricola</taxon>
    </lineage>
</organism>
<protein>
    <recommendedName>
        <fullName evidence="1">DUF7882 domain-containing protein</fullName>
    </recommendedName>
</protein>
<evidence type="ECO:0000313" key="3">
    <source>
        <dbReference type="Proteomes" id="UP000237755"/>
    </source>
</evidence>
<dbReference type="Pfam" id="PF25355">
    <property type="entry name" value="DUF7882"/>
    <property type="match status" value="1"/>
</dbReference>
<dbReference type="InterPro" id="IPR057204">
    <property type="entry name" value="DUF7882"/>
</dbReference>
<reference evidence="2 3" key="1">
    <citation type="journal article" date="2008" name="Int. J. Syst. Evol. Microbiol.">
        <title>Leifsonia pindariensis sp. nov., isolated from the Pindari glacier of the Indian Himalayas, and emended description of the genus Leifsonia.</title>
        <authorList>
            <person name="Reddy G.S."/>
            <person name="Prabagaran S.R."/>
            <person name="Shivaji S."/>
        </authorList>
    </citation>
    <scope>NUCLEOTIDE SEQUENCE [LARGE SCALE GENOMIC DNA]</scope>
    <source>
        <strain evidence="2 3">PON 10</strain>
    </source>
</reference>
<feature type="domain" description="DUF7882" evidence="1">
    <location>
        <begin position="1"/>
        <end position="95"/>
    </location>
</feature>
<name>A0ABX5AZE5_9MICO</name>